<dbReference type="Proteomes" id="UP000017747">
    <property type="component" value="Unassembled WGS sequence"/>
</dbReference>
<evidence type="ECO:0000256" key="4">
    <source>
        <dbReference type="ARBA" id="ARBA00022679"/>
    </source>
</evidence>
<comment type="function">
    <text evidence="6">Specifically methylates the N7 position of a guanine in 16S rRNA.</text>
</comment>
<keyword evidence="3 6" id="KW-0489">Methyltransferase</keyword>
<accession>V7I605</accession>
<dbReference type="InterPro" id="IPR003682">
    <property type="entry name" value="rRNA_ssu_MeTfrase_G"/>
</dbReference>
<proteinExistence type="inferred from homology"/>
<dbReference type="STRING" id="994573.T472_0207375"/>
<dbReference type="PIRSF" id="PIRSF003078">
    <property type="entry name" value="GidB"/>
    <property type="match status" value="1"/>
</dbReference>
<feature type="binding site" evidence="6">
    <location>
        <begin position="128"/>
        <end position="129"/>
    </location>
    <ligand>
        <name>S-adenosyl-L-methionine</name>
        <dbReference type="ChEBI" id="CHEBI:59789"/>
    </ligand>
</feature>
<keyword evidence="1 6" id="KW-0963">Cytoplasm</keyword>
<dbReference type="EMBL" id="AXUN02000135">
    <property type="protein sequence ID" value="ETA81318.1"/>
    <property type="molecule type" value="Genomic_DNA"/>
</dbReference>
<dbReference type="CDD" id="cd02440">
    <property type="entry name" value="AdoMet_MTases"/>
    <property type="match status" value="1"/>
</dbReference>
<comment type="caution">
    <text evidence="7">The sequence shown here is derived from an EMBL/GenBank/DDBJ whole genome shotgun (WGS) entry which is preliminary data.</text>
</comment>
<reference evidence="7 8" key="1">
    <citation type="journal article" date="2014" name="Genome Announc.">
        <title>Genome Sequence of Youngiibacter fragilis, the Type Strain of the Genus Youngiibacter.</title>
        <authorList>
            <person name="Wawrik C.B."/>
            <person name="Callaghan A.V."/>
            <person name="Stamps B.W."/>
            <person name="Wawrik B."/>
        </authorList>
    </citation>
    <scope>NUCLEOTIDE SEQUENCE [LARGE SCALE GENOMIC DNA]</scope>
    <source>
        <strain evidence="7 8">232.1</strain>
    </source>
</reference>
<dbReference type="Gene3D" id="3.40.50.150">
    <property type="entry name" value="Vaccinia Virus protein VP39"/>
    <property type="match status" value="1"/>
</dbReference>
<dbReference type="PANTHER" id="PTHR31760:SF0">
    <property type="entry name" value="S-ADENOSYL-L-METHIONINE-DEPENDENT METHYLTRANSFERASES SUPERFAMILY PROTEIN"/>
    <property type="match status" value="1"/>
</dbReference>
<dbReference type="Pfam" id="PF02527">
    <property type="entry name" value="GidB"/>
    <property type="match status" value="1"/>
</dbReference>
<keyword evidence="4 6" id="KW-0808">Transferase</keyword>
<protein>
    <recommendedName>
        <fullName evidence="6">Ribosomal RNA small subunit methyltransferase G</fullName>
        <ecNumber evidence="6">2.1.1.-</ecNumber>
    </recommendedName>
    <alternativeName>
        <fullName evidence="6">16S rRNA 7-methylguanosine methyltransferase</fullName>
        <shortName evidence="6">16S rRNA m7G methyltransferase</shortName>
    </alternativeName>
</protein>
<keyword evidence="2 6" id="KW-0698">rRNA processing</keyword>
<keyword evidence="8" id="KW-1185">Reference proteome</keyword>
<dbReference type="GO" id="GO:0070043">
    <property type="term" value="F:rRNA (guanine-N7-)-methyltransferase activity"/>
    <property type="evidence" value="ECO:0007669"/>
    <property type="project" value="UniProtKB-UniRule"/>
</dbReference>
<evidence type="ECO:0000256" key="2">
    <source>
        <dbReference type="ARBA" id="ARBA00022552"/>
    </source>
</evidence>
<dbReference type="InterPro" id="IPR029063">
    <property type="entry name" value="SAM-dependent_MTases_sf"/>
</dbReference>
<dbReference type="eggNOG" id="COG0357">
    <property type="taxonomic scope" value="Bacteria"/>
</dbReference>
<evidence type="ECO:0000313" key="8">
    <source>
        <dbReference type="Proteomes" id="UP000017747"/>
    </source>
</evidence>
<keyword evidence="5 6" id="KW-0949">S-adenosyl-L-methionine</keyword>
<evidence type="ECO:0000313" key="7">
    <source>
        <dbReference type="EMBL" id="ETA81318.1"/>
    </source>
</evidence>
<feature type="binding site" evidence="6">
    <location>
        <position position="147"/>
    </location>
    <ligand>
        <name>S-adenosyl-L-methionine</name>
        <dbReference type="ChEBI" id="CHEBI:59789"/>
    </ligand>
</feature>
<dbReference type="NCBIfam" id="TIGR00138">
    <property type="entry name" value="rsmG_gidB"/>
    <property type="match status" value="1"/>
</dbReference>
<feature type="binding site" evidence="6">
    <location>
        <position position="82"/>
    </location>
    <ligand>
        <name>S-adenosyl-L-methionine</name>
        <dbReference type="ChEBI" id="CHEBI:59789"/>
    </ligand>
</feature>
<comment type="subcellular location">
    <subcellularLocation>
        <location evidence="6">Cytoplasm</location>
    </subcellularLocation>
</comment>
<dbReference type="RefSeq" id="WP_023389159.1">
    <property type="nucleotide sequence ID" value="NZ_AXUN02000135.1"/>
</dbReference>
<feature type="binding site" evidence="6">
    <location>
        <position position="77"/>
    </location>
    <ligand>
        <name>S-adenosyl-L-methionine</name>
        <dbReference type="ChEBI" id="CHEBI:59789"/>
    </ligand>
</feature>
<gene>
    <name evidence="6" type="primary">rsmG</name>
    <name evidence="7" type="ORF">T472_0207375</name>
</gene>
<dbReference type="OrthoDB" id="9808773at2"/>
<dbReference type="EC" id="2.1.1.-" evidence="6"/>
<dbReference type="GO" id="GO:0005829">
    <property type="term" value="C:cytosol"/>
    <property type="evidence" value="ECO:0007669"/>
    <property type="project" value="TreeGrafter"/>
</dbReference>
<evidence type="ECO:0000256" key="3">
    <source>
        <dbReference type="ARBA" id="ARBA00022603"/>
    </source>
</evidence>
<evidence type="ECO:0000256" key="1">
    <source>
        <dbReference type="ARBA" id="ARBA00022490"/>
    </source>
</evidence>
<dbReference type="AlphaFoldDB" id="V7I605"/>
<dbReference type="PANTHER" id="PTHR31760">
    <property type="entry name" value="S-ADENOSYL-L-METHIONINE-DEPENDENT METHYLTRANSFERASES SUPERFAMILY PROTEIN"/>
    <property type="match status" value="1"/>
</dbReference>
<name>V7I605_9CLOT</name>
<organism evidence="7 8">
    <name type="scientific">Youngiibacter fragilis 232.1</name>
    <dbReference type="NCBI Taxonomy" id="994573"/>
    <lineage>
        <taxon>Bacteria</taxon>
        <taxon>Bacillati</taxon>
        <taxon>Bacillota</taxon>
        <taxon>Clostridia</taxon>
        <taxon>Eubacteriales</taxon>
        <taxon>Clostridiaceae</taxon>
        <taxon>Youngiibacter</taxon>
    </lineage>
</organism>
<evidence type="ECO:0000256" key="6">
    <source>
        <dbReference type="HAMAP-Rule" id="MF_00074"/>
    </source>
</evidence>
<comment type="caution">
    <text evidence="6">Lacks conserved residue(s) required for the propagation of feature annotation.</text>
</comment>
<dbReference type="SUPFAM" id="SSF53335">
    <property type="entry name" value="S-adenosyl-L-methionine-dependent methyltransferases"/>
    <property type="match status" value="1"/>
</dbReference>
<evidence type="ECO:0000256" key="5">
    <source>
        <dbReference type="ARBA" id="ARBA00022691"/>
    </source>
</evidence>
<dbReference type="PATRIC" id="fig|994573.3.peg.1369"/>
<dbReference type="FunFam" id="3.40.50.150:FF:000041">
    <property type="entry name" value="Ribosomal RNA small subunit methyltransferase G"/>
    <property type="match status" value="1"/>
</dbReference>
<comment type="similarity">
    <text evidence="6">Belongs to the methyltransferase superfamily. RNA methyltransferase RsmG family.</text>
</comment>
<sequence length="238" mass="27079">MYFDYMKSCADEIGIEFDEIAYEKFIRYSEMLIDWNSRVNLTAITDMDGIIKKHFIDSLKVFEFTKLRKAQKIIDVGTGAGFPGIPMKIVNEEFELTLLDSLNKRIEYLKEVCRELDLDNVNFVHSRAEDGAKMPEHREKYDIAVSRAVANMAVLSELCLPFVRQGGYFIALKGPGVEAELNEAKRAISEMGGKLLEVINVTIKDTDLNHNIVVVEKVSRTPQKYPRQAGIVAKKPIR</sequence>
<dbReference type="HAMAP" id="MF_00074">
    <property type="entry name" value="16SrRNA_methyltr_G"/>
    <property type="match status" value="1"/>
</dbReference>